<sequence>MFKRTLTNIGAGVALAAAVALGTGTAAYAHECFNPNRSEQGNAGASNSQAWFTVHVEELTTGLPEADAECVLDAYAATGAPMSFTIHVKGANGQDGVVAGNNPHEDKAGDGQGIDEIFAAHGADIVSSFETCGVDLPFPV</sequence>
<dbReference type="AlphaFoldDB" id="A0A852X1T1"/>
<reference evidence="2 3" key="1">
    <citation type="submission" date="2020-07" db="EMBL/GenBank/DDBJ databases">
        <title>Sequencing the genomes of 1000 actinobacteria strains.</title>
        <authorList>
            <person name="Klenk H.-P."/>
        </authorList>
    </citation>
    <scope>NUCLEOTIDE SEQUENCE [LARGE SCALE GENOMIC DNA]</scope>
    <source>
        <strain evidence="2 3">DSM 8598</strain>
    </source>
</reference>
<dbReference type="EMBL" id="JACCFI010000001">
    <property type="protein sequence ID" value="NYG22113.1"/>
    <property type="molecule type" value="Genomic_DNA"/>
</dbReference>
<name>A0A852X1T1_9MICO</name>
<evidence type="ECO:0000256" key="1">
    <source>
        <dbReference type="SAM" id="SignalP"/>
    </source>
</evidence>
<dbReference type="RefSeq" id="WP_179551965.1">
    <property type="nucleotide sequence ID" value="NZ_JACCFI010000001.1"/>
</dbReference>
<keyword evidence="1" id="KW-0732">Signal</keyword>
<proteinExistence type="predicted"/>
<organism evidence="2 3">
    <name type="scientific">Agromyces hippuratus</name>
    <dbReference type="NCBI Taxonomy" id="286438"/>
    <lineage>
        <taxon>Bacteria</taxon>
        <taxon>Bacillati</taxon>
        <taxon>Actinomycetota</taxon>
        <taxon>Actinomycetes</taxon>
        <taxon>Micrococcales</taxon>
        <taxon>Microbacteriaceae</taxon>
        <taxon>Agromyces</taxon>
    </lineage>
</organism>
<gene>
    <name evidence="2" type="ORF">BJY17_002860</name>
</gene>
<evidence type="ECO:0000313" key="3">
    <source>
        <dbReference type="Proteomes" id="UP000549066"/>
    </source>
</evidence>
<feature type="signal peptide" evidence="1">
    <location>
        <begin position="1"/>
        <end position="29"/>
    </location>
</feature>
<dbReference type="Proteomes" id="UP000549066">
    <property type="component" value="Unassembled WGS sequence"/>
</dbReference>
<keyword evidence="3" id="KW-1185">Reference proteome</keyword>
<feature type="chain" id="PRO_5032788078" evidence="1">
    <location>
        <begin position="30"/>
        <end position="140"/>
    </location>
</feature>
<comment type="caution">
    <text evidence="2">The sequence shown here is derived from an EMBL/GenBank/DDBJ whole genome shotgun (WGS) entry which is preliminary data.</text>
</comment>
<accession>A0A852X1T1</accession>
<evidence type="ECO:0000313" key="2">
    <source>
        <dbReference type="EMBL" id="NYG22113.1"/>
    </source>
</evidence>
<protein>
    <submittedName>
        <fullName evidence="2">Uncharacterized protein</fullName>
    </submittedName>
</protein>